<dbReference type="Proteomes" id="UP001165080">
    <property type="component" value="Unassembled WGS sequence"/>
</dbReference>
<dbReference type="EMBL" id="BRXU01000048">
    <property type="protein sequence ID" value="GLC61577.1"/>
    <property type="molecule type" value="Genomic_DNA"/>
</dbReference>
<dbReference type="PANTHER" id="PTHR35381:SF1">
    <property type="entry name" value="EF-HAND DOMAIN-CONTAINING PROTEIN"/>
    <property type="match status" value="1"/>
</dbReference>
<feature type="compositionally biased region" description="Low complexity" evidence="1">
    <location>
        <begin position="982"/>
        <end position="1000"/>
    </location>
</feature>
<evidence type="ECO:0000313" key="2">
    <source>
        <dbReference type="EMBL" id="GLC61577.1"/>
    </source>
</evidence>
<feature type="region of interest" description="Disordered" evidence="1">
    <location>
        <begin position="174"/>
        <end position="221"/>
    </location>
</feature>
<feature type="region of interest" description="Disordered" evidence="1">
    <location>
        <begin position="468"/>
        <end position="510"/>
    </location>
</feature>
<feature type="region of interest" description="Disordered" evidence="1">
    <location>
        <begin position="981"/>
        <end position="1015"/>
    </location>
</feature>
<dbReference type="PANTHER" id="PTHR35381">
    <property type="entry name" value="EF-HAND DOMAIN-CONTAINING PROTEIN"/>
    <property type="match status" value="1"/>
</dbReference>
<feature type="region of interest" description="Disordered" evidence="1">
    <location>
        <begin position="835"/>
        <end position="861"/>
    </location>
</feature>
<sequence>MSSDLLQHLAAAASLSDESSRKGLTGKEEPRVLLVTTVDVGGGTSERIEVRVGEVPEDVARAFCRRHNLPDAIAGPLAAHLEENLRKAAVNRVAGDGKTEQSPQPSAGGGGGGGSGGGGPGLAPIGSGGPAAKQQHYSFGSGMDERLYQQLSNKLLDESQAPSTRRGNWVSASEVLSGGAGGGGGSGHNSKRSSSGLSNHPSGPYQYGKGNPAGPSPRGRDSVHLRLYATAQERAARLEERRRVANAEATAALTHRPSRMSWISAEMMRGRGANGAYDNYGEMLYAEGVEALMARLKRAESERRAREARELDGVTFAPTITKKAWELKQRERSNSMPAAMGGNGGAMDAGGEDFEKWQRLHMRGIRKSTQERLEHLRQQREAAEVAECTFRPRINRNSDILMMERSEALKQLNLTHYEQLFADAQRRQLKLEDLRNWYPEGVTFRPQVNKDPRALEYLRRSWDKLKYQQMQQQQQHHQQQQQHSVSRDTPGGAAVTSTASTATQGAGPAQVPSVVARLYAEAERKQAKLEAARQVANGPIDPVTQKPLFQPEIGRGPRGGVGHARSSRRGTHIGEHLYRTAQDLAAKRAAAEEAERRAAQEAATRSRTTVVSQRIFTDLKLKRFRQIFEYLDEDGSGSLDLLAVLGRSPPLEEPEAEPCRHPRADNLDSEVLLDVEAAADVWARANGLMLTNEEQRLASGAQAGGSPSAADSAADSPSKRRSQGPAGLLGSPAPGSGGLLSRPCPPMSIEMFMSCMEEALRLRRGPRAYLVPSPPAKQEPTHTFRPSINARSRALAAKARPDTASTFELLHRVAAKTAERLEMLRRKKEESALAGYTFQPQLNSNRNSLGGRTAGRSTASHTASLDPSAFALAAAGIAAAASGGDDVSPSAQALAAEAERRDLQQHLQHLRIAADAALDMQAQLLQQAVEAGEGEGAAELDHAEVDEDLARFTLLEQELRDMQALTQVAIDDHDRQQQMLRQAAPAQQQHVQQQMQQQQQSMGLNGADGAPPGGLQELAAVLGVGTWDGSMAQGTTTASS</sequence>
<feature type="region of interest" description="Disordered" evidence="1">
    <location>
        <begin position="698"/>
        <end position="742"/>
    </location>
</feature>
<feature type="region of interest" description="Disordered" evidence="1">
    <location>
        <begin position="1"/>
        <end position="28"/>
    </location>
</feature>
<feature type="region of interest" description="Disordered" evidence="1">
    <location>
        <begin position="93"/>
        <end position="137"/>
    </location>
</feature>
<keyword evidence="3" id="KW-1185">Reference proteome</keyword>
<gene>
    <name evidence="2" type="primary">PLEST009992</name>
    <name evidence="2" type="ORF">PLESTB_001772000</name>
</gene>
<reference evidence="2 3" key="1">
    <citation type="journal article" date="2023" name="Commun. Biol.">
        <title>Reorganization of the ancestral sex-determining regions during the evolution of trioecy in Pleodorina starrii.</title>
        <authorList>
            <person name="Takahashi K."/>
            <person name="Suzuki S."/>
            <person name="Kawai-Toyooka H."/>
            <person name="Yamamoto K."/>
            <person name="Hamaji T."/>
            <person name="Ootsuki R."/>
            <person name="Yamaguchi H."/>
            <person name="Kawachi M."/>
            <person name="Higashiyama T."/>
            <person name="Nozaki H."/>
        </authorList>
    </citation>
    <scope>NUCLEOTIDE SEQUENCE [LARGE SCALE GENOMIC DNA]</scope>
    <source>
        <strain evidence="2 3">NIES-4479</strain>
    </source>
</reference>
<feature type="compositionally biased region" description="Gly residues" evidence="1">
    <location>
        <begin position="178"/>
        <end position="187"/>
    </location>
</feature>
<proteinExistence type="predicted"/>
<comment type="caution">
    <text evidence="2">The sequence shown here is derived from an EMBL/GenBank/DDBJ whole genome shotgun (WGS) entry which is preliminary data.</text>
</comment>
<feature type="compositionally biased region" description="Basic and acidic residues" evidence="1">
    <location>
        <begin position="18"/>
        <end position="28"/>
    </location>
</feature>
<feature type="compositionally biased region" description="Gly residues" evidence="1">
    <location>
        <begin position="107"/>
        <end position="129"/>
    </location>
</feature>
<evidence type="ECO:0000313" key="3">
    <source>
        <dbReference type="Proteomes" id="UP001165080"/>
    </source>
</evidence>
<feature type="region of interest" description="Disordered" evidence="1">
    <location>
        <begin position="538"/>
        <end position="575"/>
    </location>
</feature>
<accession>A0A9W6C0D8</accession>
<organism evidence="2 3">
    <name type="scientific">Pleodorina starrii</name>
    <dbReference type="NCBI Taxonomy" id="330485"/>
    <lineage>
        <taxon>Eukaryota</taxon>
        <taxon>Viridiplantae</taxon>
        <taxon>Chlorophyta</taxon>
        <taxon>core chlorophytes</taxon>
        <taxon>Chlorophyceae</taxon>
        <taxon>CS clade</taxon>
        <taxon>Chlamydomonadales</taxon>
        <taxon>Volvocaceae</taxon>
        <taxon>Pleodorina</taxon>
    </lineage>
</organism>
<evidence type="ECO:0000256" key="1">
    <source>
        <dbReference type="SAM" id="MobiDB-lite"/>
    </source>
</evidence>
<feature type="compositionally biased region" description="Low complexity" evidence="1">
    <location>
        <begin position="1"/>
        <end position="17"/>
    </location>
</feature>
<name>A0A9W6C0D8_9CHLO</name>
<feature type="compositionally biased region" description="Low complexity" evidence="1">
    <location>
        <begin position="698"/>
        <end position="716"/>
    </location>
</feature>
<feature type="compositionally biased region" description="Polar residues" evidence="1">
    <location>
        <begin position="838"/>
        <end position="861"/>
    </location>
</feature>
<dbReference type="AlphaFoldDB" id="A0A9W6C0D8"/>
<feature type="compositionally biased region" description="Low complexity" evidence="1">
    <location>
        <begin position="724"/>
        <end position="734"/>
    </location>
</feature>
<protein>
    <submittedName>
        <fullName evidence="2">Glycosylphosphatidylinositol anchor attachment 1 protein</fullName>
    </submittedName>
</protein>